<evidence type="ECO:0000259" key="1">
    <source>
        <dbReference type="Pfam" id="PF20434"/>
    </source>
</evidence>
<name>A0A382DKE5_9ZZZZ</name>
<reference evidence="2" key="1">
    <citation type="submission" date="2018-05" db="EMBL/GenBank/DDBJ databases">
        <authorList>
            <person name="Lanie J.A."/>
            <person name="Ng W.-L."/>
            <person name="Kazmierczak K.M."/>
            <person name="Andrzejewski T.M."/>
            <person name="Davidsen T.M."/>
            <person name="Wayne K.J."/>
            <person name="Tettelin H."/>
            <person name="Glass J.I."/>
            <person name="Rusch D."/>
            <person name="Podicherti R."/>
            <person name="Tsui H.-C.T."/>
            <person name="Winkler M.E."/>
        </authorList>
    </citation>
    <scope>NUCLEOTIDE SEQUENCE</scope>
</reference>
<dbReference type="AlphaFoldDB" id="A0A382DKE5"/>
<proteinExistence type="predicted"/>
<dbReference type="InterPro" id="IPR029058">
    <property type="entry name" value="AB_hydrolase_fold"/>
</dbReference>
<evidence type="ECO:0000313" key="2">
    <source>
        <dbReference type="EMBL" id="SVB38087.1"/>
    </source>
</evidence>
<organism evidence="2">
    <name type="scientific">marine metagenome</name>
    <dbReference type="NCBI Taxonomy" id="408172"/>
    <lineage>
        <taxon>unclassified sequences</taxon>
        <taxon>metagenomes</taxon>
        <taxon>ecological metagenomes</taxon>
    </lineage>
</organism>
<protein>
    <recommendedName>
        <fullName evidence="1">BD-FAE-like domain-containing protein</fullName>
    </recommendedName>
</protein>
<dbReference type="SUPFAM" id="SSF53474">
    <property type="entry name" value="alpha/beta-Hydrolases"/>
    <property type="match status" value="1"/>
</dbReference>
<accession>A0A382DKE5</accession>
<sequence>MIKMNKLPGTPARRFFALMCALSLSSVALVGQVKTPTHSRVSYGPEDRQWLNLYLPSGSDPAPVFLYAHHNGSTADDVKSSWANPTLAEGTAIVSWESIAKVQGLSDFQICTADAKVMFAWVKENAATYNFDINKIIIGGQSRGSFVSWELAHSRDASIVGIYMGQALPGKSFNERLLEPITKNAPPIFLAYRKEPGVVGDIHDPAHALRVLGRYKKLGIGDRAELVHSLNDTKDNQVMQFLPKFVRSVAKPK</sequence>
<feature type="domain" description="BD-FAE-like" evidence="1">
    <location>
        <begin position="51"/>
        <end position="155"/>
    </location>
</feature>
<dbReference type="Gene3D" id="3.40.50.1820">
    <property type="entry name" value="alpha/beta hydrolase"/>
    <property type="match status" value="1"/>
</dbReference>
<gene>
    <name evidence="2" type="ORF">METZ01_LOCUS190941</name>
</gene>
<dbReference type="EMBL" id="UINC01039507">
    <property type="protein sequence ID" value="SVB38087.1"/>
    <property type="molecule type" value="Genomic_DNA"/>
</dbReference>
<dbReference type="Pfam" id="PF20434">
    <property type="entry name" value="BD-FAE"/>
    <property type="match status" value="1"/>
</dbReference>
<dbReference type="InterPro" id="IPR049492">
    <property type="entry name" value="BD-FAE-like_dom"/>
</dbReference>